<dbReference type="RefSeq" id="WP_110298938.1">
    <property type="nucleotide sequence ID" value="NZ_QJJM01000007.1"/>
</dbReference>
<proteinExistence type="predicted"/>
<evidence type="ECO:0000313" key="16">
    <source>
        <dbReference type="Proteomes" id="UP000248014"/>
    </source>
</evidence>
<evidence type="ECO:0000256" key="3">
    <source>
        <dbReference type="ARBA" id="ARBA00022475"/>
    </source>
</evidence>
<dbReference type="GO" id="GO:0046872">
    <property type="term" value="F:metal ion binding"/>
    <property type="evidence" value="ECO:0007669"/>
    <property type="project" value="UniProtKB-KW"/>
</dbReference>
<dbReference type="InterPro" id="IPR036909">
    <property type="entry name" value="Cyt_c-like_dom_sf"/>
</dbReference>
<comment type="caution">
    <text evidence="15">The sequence shown here is derived from an EMBL/GenBank/DDBJ whole genome shotgun (WGS) entry which is preliminary data.</text>
</comment>
<keyword evidence="2" id="KW-0813">Transport</keyword>
<protein>
    <submittedName>
        <fullName evidence="15">Cytochrome c</fullName>
    </submittedName>
</protein>
<keyword evidence="10 13" id="KW-0472">Membrane</keyword>
<dbReference type="GO" id="GO:0009055">
    <property type="term" value="F:electron transfer activity"/>
    <property type="evidence" value="ECO:0007669"/>
    <property type="project" value="InterPro"/>
</dbReference>
<dbReference type="Gene3D" id="1.10.760.10">
    <property type="entry name" value="Cytochrome c-like domain"/>
    <property type="match status" value="1"/>
</dbReference>
<dbReference type="GO" id="GO:0005886">
    <property type="term" value="C:plasma membrane"/>
    <property type="evidence" value="ECO:0007669"/>
    <property type="project" value="UniProtKB-SubCell"/>
</dbReference>
<keyword evidence="4 11" id="KW-0349">Heme</keyword>
<dbReference type="PRINTS" id="PR00604">
    <property type="entry name" value="CYTCHRMECIAB"/>
</dbReference>
<dbReference type="GO" id="GO:0020037">
    <property type="term" value="F:heme binding"/>
    <property type="evidence" value="ECO:0007669"/>
    <property type="project" value="InterPro"/>
</dbReference>
<dbReference type="EMBL" id="QJJM01000007">
    <property type="protein sequence ID" value="PXW75203.1"/>
    <property type="molecule type" value="Genomic_DNA"/>
</dbReference>
<dbReference type="SUPFAM" id="SSF46626">
    <property type="entry name" value="Cytochrome c"/>
    <property type="match status" value="1"/>
</dbReference>
<comment type="subcellular location">
    <subcellularLocation>
        <location evidence="1">Cell membrane</location>
        <topology evidence="1">Single-pass membrane protein</topology>
    </subcellularLocation>
</comment>
<evidence type="ECO:0000256" key="13">
    <source>
        <dbReference type="SAM" id="Phobius"/>
    </source>
</evidence>
<dbReference type="Pfam" id="PF00034">
    <property type="entry name" value="Cytochrom_C"/>
    <property type="match status" value="1"/>
</dbReference>
<evidence type="ECO:0000259" key="14">
    <source>
        <dbReference type="PROSITE" id="PS51007"/>
    </source>
</evidence>
<feature type="transmembrane region" description="Helical" evidence="13">
    <location>
        <begin position="12"/>
        <end position="30"/>
    </location>
</feature>
<dbReference type="Proteomes" id="UP000248014">
    <property type="component" value="Unassembled WGS sequence"/>
</dbReference>
<evidence type="ECO:0000256" key="10">
    <source>
        <dbReference type="ARBA" id="ARBA00023136"/>
    </source>
</evidence>
<name>A0A2V3V0E7_9SPHN</name>
<keyword evidence="7" id="KW-0249">Electron transport</keyword>
<dbReference type="OrthoDB" id="9805828at2"/>
<evidence type="ECO:0000256" key="5">
    <source>
        <dbReference type="ARBA" id="ARBA00022692"/>
    </source>
</evidence>
<keyword evidence="9 11" id="KW-0408">Iron</keyword>
<evidence type="ECO:0000256" key="7">
    <source>
        <dbReference type="ARBA" id="ARBA00022982"/>
    </source>
</evidence>
<feature type="domain" description="Cytochrome c" evidence="14">
    <location>
        <begin position="69"/>
        <end position="169"/>
    </location>
</feature>
<keyword evidence="3" id="KW-1003">Cell membrane</keyword>
<evidence type="ECO:0000256" key="8">
    <source>
        <dbReference type="ARBA" id="ARBA00022989"/>
    </source>
</evidence>
<evidence type="ECO:0000256" key="11">
    <source>
        <dbReference type="PROSITE-ProRule" id="PRU00433"/>
    </source>
</evidence>
<evidence type="ECO:0000313" key="15">
    <source>
        <dbReference type="EMBL" id="PXW75203.1"/>
    </source>
</evidence>
<keyword evidence="16" id="KW-1185">Reference proteome</keyword>
<dbReference type="InterPro" id="IPR009056">
    <property type="entry name" value="Cyt_c-like_dom"/>
</dbReference>
<sequence>MQDSKNTIAGWVLAGGICALGLSIISGKVFHADKPERPEKLGYVIEGVVSSEGEGAAAEVPIETLLASADVAKGEKVFAKCSSCHSINSGGANGIGPNLYGVLGKPHASVAGFAYSDALKSKSGPWTFEEMNKWLTSPKAYAEGTKMSFAGLGKAEDRANLMAWMNTQSGSPLPLPAAPAADAVPAEPGAPATTEDPVKDAAAQDPAAAGAVAAPTGG</sequence>
<reference evidence="15 16" key="1">
    <citation type="submission" date="2018-05" db="EMBL/GenBank/DDBJ databases">
        <title>Genomic Encyclopedia of Type Strains, Phase IV (KMG-IV): sequencing the most valuable type-strain genomes for metagenomic binning, comparative biology and taxonomic classification.</title>
        <authorList>
            <person name="Goeker M."/>
        </authorList>
    </citation>
    <scope>NUCLEOTIDE SEQUENCE [LARGE SCALE GENOMIC DNA]</scope>
    <source>
        <strain evidence="15 16">DSM 3183</strain>
    </source>
</reference>
<dbReference type="AlphaFoldDB" id="A0A2V3V0E7"/>
<keyword evidence="8 13" id="KW-1133">Transmembrane helix</keyword>
<accession>A0A2V3V0E7</accession>
<feature type="compositionally biased region" description="Low complexity" evidence="12">
    <location>
        <begin position="200"/>
        <end position="218"/>
    </location>
</feature>
<evidence type="ECO:0000256" key="12">
    <source>
        <dbReference type="SAM" id="MobiDB-lite"/>
    </source>
</evidence>
<dbReference type="PANTHER" id="PTHR11961">
    <property type="entry name" value="CYTOCHROME C"/>
    <property type="match status" value="1"/>
</dbReference>
<dbReference type="FunFam" id="1.10.760.10:FF:000026">
    <property type="entry name" value="Cytochrome C, membrane-bound"/>
    <property type="match status" value="1"/>
</dbReference>
<evidence type="ECO:0000256" key="2">
    <source>
        <dbReference type="ARBA" id="ARBA00022448"/>
    </source>
</evidence>
<evidence type="ECO:0000256" key="1">
    <source>
        <dbReference type="ARBA" id="ARBA00004162"/>
    </source>
</evidence>
<evidence type="ECO:0000256" key="9">
    <source>
        <dbReference type="ARBA" id="ARBA00023004"/>
    </source>
</evidence>
<gene>
    <name evidence="15" type="ORF">C7451_107173</name>
</gene>
<feature type="compositionally biased region" description="Low complexity" evidence="12">
    <location>
        <begin position="178"/>
        <end position="192"/>
    </location>
</feature>
<evidence type="ECO:0000256" key="4">
    <source>
        <dbReference type="ARBA" id="ARBA00022617"/>
    </source>
</evidence>
<dbReference type="InterPro" id="IPR002327">
    <property type="entry name" value="Cyt_c_1A/1B"/>
</dbReference>
<keyword evidence="6 11" id="KW-0479">Metal-binding</keyword>
<feature type="region of interest" description="Disordered" evidence="12">
    <location>
        <begin position="173"/>
        <end position="218"/>
    </location>
</feature>
<dbReference type="PROSITE" id="PS51007">
    <property type="entry name" value="CYTC"/>
    <property type="match status" value="1"/>
</dbReference>
<evidence type="ECO:0000256" key="6">
    <source>
        <dbReference type="ARBA" id="ARBA00022723"/>
    </source>
</evidence>
<keyword evidence="5 13" id="KW-0812">Transmembrane</keyword>
<organism evidence="15 16">
    <name type="scientific">Blastomonas natatoria</name>
    <dbReference type="NCBI Taxonomy" id="34015"/>
    <lineage>
        <taxon>Bacteria</taxon>
        <taxon>Pseudomonadati</taxon>
        <taxon>Pseudomonadota</taxon>
        <taxon>Alphaproteobacteria</taxon>
        <taxon>Sphingomonadales</taxon>
        <taxon>Sphingomonadaceae</taxon>
        <taxon>Blastomonas</taxon>
    </lineage>
</organism>